<sequence length="291" mass="32690">MLIHSVRAPIGRAVCRLAVLTAVFVAVGVPLQAGAWTPDKGKTYLKFSANLFKSDANFNAAGDSIDPFEDFPDQYAKFRDENLSLYFEHGLTSKLAVFGSFTHKDIEQSLKNAFFEISAGNKDFTDFELGVRYQLTEGPNVWAVAFTAKLPYLYDEDDDIPLGNGQEDYEVRGLYGRGLGKGFYAGAELAYRFRTEDPSDEVRFLGEFGWRYKRFYARTKLDVIRAVDDIDGGTNFGNPLINPSFDLTRVELTAGVSIHKNWFLEYTFTDTLDGKNTADGFNNQWALVVSF</sequence>
<gene>
    <name evidence="1" type="ORF">J3U88_13785</name>
</gene>
<proteinExistence type="predicted"/>
<dbReference type="RefSeq" id="WP_207859448.1">
    <property type="nucleotide sequence ID" value="NZ_JAFREP010000013.1"/>
</dbReference>
<organism evidence="1 2">
    <name type="scientific">Acanthopleuribacter pedis</name>
    <dbReference type="NCBI Taxonomy" id="442870"/>
    <lineage>
        <taxon>Bacteria</taxon>
        <taxon>Pseudomonadati</taxon>
        <taxon>Acidobacteriota</taxon>
        <taxon>Holophagae</taxon>
        <taxon>Acanthopleuribacterales</taxon>
        <taxon>Acanthopleuribacteraceae</taxon>
        <taxon>Acanthopleuribacter</taxon>
    </lineage>
</organism>
<protein>
    <submittedName>
        <fullName evidence="1">Uncharacterized protein</fullName>
    </submittedName>
</protein>
<keyword evidence="2" id="KW-1185">Reference proteome</keyword>
<comment type="caution">
    <text evidence="1">The sequence shown here is derived from an EMBL/GenBank/DDBJ whole genome shotgun (WGS) entry which is preliminary data.</text>
</comment>
<evidence type="ECO:0000313" key="1">
    <source>
        <dbReference type="EMBL" id="MBO1319541.1"/>
    </source>
</evidence>
<accession>A0A8J7QF08</accession>
<dbReference type="Proteomes" id="UP000664417">
    <property type="component" value="Unassembled WGS sequence"/>
</dbReference>
<evidence type="ECO:0000313" key="2">
    <source>
        <dbReference type="Proteomes" id="UP000664417"/>
    </source>
</evidence>
<dbReference type="AlphaFoldDB" id="A0A8J7QF08"/>
<name>A0A8J7QF08_9BACT</name>
<reference evidence="1" key="1">
    <citation type="submission" date="2021-03" db="EMBL/GenBank/DDBJ databases">
        <authorList>
            <person name="Wang G."/>
        </authorList>
    </citation>
    <scope>NUCLEOTIDE SEQUENCE</scope>
    <source>
        <strain evidence="1">KCTC 12899</strain>
    </source>
</reference>
<dbReference type="EMBL" id="JAFREP010000013">
    <property type="protein sequence ID" value="MBO1319541.1"/>
    <property type="molecule type" value="Genomic_DNA"/>
</dbReference>